<protein>
    <recommendedName>
        <fullName evidence="2">RNase H type-1 domain-containing protein</fullName>
    </recommendedName>
</protein>
<dbReference type="GO" id="GO:0004523">
    <property type="term" value="F:RNA-DNA hybrid ribonuclease activity"/>
    <property type="evidence" value="ECO:0007669"/>
    <property type="project" value="InterPro"/>
</dbReference>
<dbReference type="GO" id="GO:0003676">
    <property type="term" value="F:nucleic acid binding"/>
    <property type="evidence" value="ECO:0007669"/>
    <property type="project" value="InterPro"/>
</dbReference>
<organism evidence="3 4">
    <name type="scientific">Rhipicephalus sanguineus</name>
    <name type="common">Brown dog tick</name>
    <name type="synonym">Ixodes sanguineus</name>
    <dbReference type="NCBI Taxonomy" id="34632"/>
    <lineage>
        <taxon>Eukaryota</taxon>
        <taxon>Metazoa</taxon>
        <taxon>Ecdysozoa</taxon>
        <taxon>Arthropoda</taxon>
        <taxon>Chelicerata</taxon>
        <taxon>Arachnida</taxon>
        <taxon>Acari</taxon>
        <taxon>Parasitiformes</taxon>
        <taxon>Ixodida</taxon>
        <taxon>Ixodoidea</taxon>
        <taxon>Ixodidae</taxon>
        <taxon>Rhipicephalinae</taxon>
        <taxon>Rhipicephalus</taxon>
        <taxon>Rhipicephalus</taxon>
    </lineage>
</organism>
<evidence type="ECO:0000313" key="4">
    <source>
        <dbReference type="Proteomes" id="UP000821837"/>
    </source>
</evidence>
<proteinExistence type="predicted"/>
<evidence type="ECO:0000259" key="2">
    <source>
        <dbReference type="PROSITE" id="PS50879"/>
    </source>
</evidence>
<dbReference type="PROSITE" id="PS50879">
    <property type="entry name" value="RNASE_H_1"/>
    <property type="match status" value="1"/>
</dbReference>
<sequence length="192" mass="20719">MAPSTRVLLLLPLPARFPSWGLPTQPVAIVTDSRPALQALLQPDRAGVTVILLLAKLQALKDCGVRLSMHWLPSHVGIAGNEEADAAAKDAHRIDIPVTTAVAASDFSRQRLLHLLKAAHPDQRVASGHPPRPGFQWRELRLLRLRTGLRFRFGAAVQQSIAMLTVSQCASLGTCSATNLIGVQKGKLALWG</sequence>
<dbReference type="InterPro" id="IPR012337">
    <property type="entry name" value="RNaseH-like_sf"/>
</dbReference>
<dbReference type="Proteomes" id="UP000821837">
    <property type="component" value="Chromosome 10"/>
</dbReference>
<evidence type="ECO:0000313" key="3">
    <source>
        <dbReference type="EMBL" id="KAH7975574.1"/>
    </source>
</evidence>
<name>A0A9D4QE90_RHISA</name>
<reference evidence="3" key="2">
    <citation type="submission" date="2021-09" db="EMBL/GenBank/DDBJ databases">
        <authorList>
            <person name="Jia N."/>
            <person name="Wang J."/>
            <person name="Shi W."/>
            <person name="Du L."/>
            <person name="Sun Y."/>
            <person name="Zhan W."/>
            <person name="Jiang J."/>
            <person name="Wang Q."/>
            <person name="Zhang B."/>
            <person name="Ji P."/>
            <person name="Sakyi L.B."/>
            <person name="Cui X."/>
            <person name="Yuan T."/>
            <person name="Jiang B."/>
            <person name="Yang W."/>
            <person name="Lam T.T.-Y."/>
            <person name="Chang Q."/>
            <person name="Ding S."/>
            <person name="Wang X."/>
            <person name="Zhu J."/>
            <person name="Ruan X."/>
            <person name="Zhao L."/>
            <person name="Wei J."/>
            <person name="Que T."/>
            <person name="Du C."/>
            <person name="Cheng J."/>
            <person name="Dai P."/>
            <person name="Han X."/>
            <person name="Huang E."/>
            <person name="Gao Y."/>
            <person name="Liu J."/>
            <person name="Shao H."/>
            <person name="Ye R."/>
            <person name="Li L."/>
            <person name="Wei W."/>
            <person name="Wang X."/>
            <person name="Wang C."/>
            <person name="Huo Q."/>
            <person name="Li W."/>
            <person name="Guo W."/>
            <person name="Chen H."/>
            <person name="Chen S."/>
            <person name="Zhou L."/>
            <person name="Zhou L."/>
            <person name="Ni X."/>
            <person name="Tian J."/>
            <person name="Zhou Y."/>
            <person name="Sheng Y."/>
            <person name="Liu T."/>
            <person name="Pan Y."/>
            <person name="Xia L."/>
            <person name="Li J."/>
            <person name="Zhao F."/>
            <person name="Cao W."/>
        </authorList>
    </citation>
    <scope>NUCLEOTIDE SEQUENCE</scope>
    <source>
        <strain evidence="3">Rsan-2018</strain>
        <tissue evidence="3">Larvae</tissue>
    </source>
</reference>
<feature type="chain" id="PRO_5038757074" description="RNase H type-1 domain-containing protein" evidence="1">
    <location>
        <begin position="22"/>
        <end position="192"/>
    </location>
</feature>
<feature type="signal peptide" evidence="1">
    <location>
        <begin position="1"/>
        <end position="21"/>
    </location>
</feature>
<dbReference type="AlphaFoldDB" id="A0A9D4QE90"/>
<feature type="domain" description="RNase H type-1" evidence="2">
    <location>
        <begin position="1"/>
        <end position="93"/>
    </location>
</feature>
<keyword evidence="1" id="KW-0732">Signal</keyword>
<evidence type="ECO:0000256" key="1">
    <source>
        <dbReference type="SAM" id="SignalP"/>
    </source>
</evidence>
<keyword evidence="4" id="KW-1185">Reference proteome</keyword>
<comment type="caution">
    <text evidence="3">The sequence shown here is derived from an EMBL/GenBank/DDBJ whole genome shotgun (WGS) entry which is preliminary data.</text>
</comment>
<dbReference type="SUPFAM" id="SSF53098">
    <property type="entry name" value="Ribonuclease H-like"/>
    <property type="match status" value="1"/>
</dbReference>
<dbReference type="Gene3D" id="3.30.420.10">
    <property type="entry name" value="Ribonuclease H-like superfamily/Ribonuclease H"/>
    <property type="match status" value="1"/>
</dbReference>
<gene>
    <name evidence="3" type="ORF">HPB52_003254</name>
</gene>
<dbReference type="InterPro" id="IPR002156">
    <property type="entry name" value="RNaseH_domain"/>
</dbReference>
<dbReference type="VEuPathDB" id="VectorBase:RSAN_026327"/>
<dbReference type="EMBL" id="JABSTV010001246">
    <property type="protein sequence ID" value="KAH7975574.1"/>
    <property type="molecule type" value="Genomic_DNA"/>
</dbReference>
<reference evidence="3" key="1">
    <citation type="journal article" date="2020" name="Cell">
        <title>Large-Scale Comparative Analyses of Tick Genomes Elucidate Their Genetic Diversity and Vector Capacities.</title>
        <authorList>
            <consortium name="Tick Genome and Microbiome Consortium (TIGMIC)"/>
            <person name="Jia N."/>
            <person name="Wang J."/>
            <person name="Shi W."/>
            <person name="Du L."/>
            <person name="Sun Y."/>
            <person name="Zhan W."/>
            <person name="Jiang J.F."/>
            <person name="Wang Q."/>
            <person name="Zhang B."/>
            <person name="Ji P."/>
            <person name="Bell-Sakyi L."/>
            <person name="Cui X.M."/>
            <person name="Yuan T.T."/>
            <person name="Jiang B.G."/>
            <person name="Yang W.F."/>
            <person name="Lam T.T."/>
            <person name="Chang Q.C."/>
            <person name="Ding S.J."/>
            <person name="Wang X.J."/>
            <person name="Zhu J.G."/>
            <person name="Ruan X.D."/>
            <person name="Zhao L."/>
            <person name="Wei J.T."/>
            <person name="Ye R.Z."/>
            <person name="Que T.C."/>
            <person name="Du C.H."/>
            <person name="Zhou Y.H."/>
            <person name="Cheng J.X."/>
            <person name="Dai P.F."/>
            <person name="Guo W.B."/>
            <person name="Han X.H."/>
            <person name="Huang E.J."/>
            <person name="Li L.F."/>
            <person name="Wei W."/>
            <person name="Gao Y.C."/>
            <person name="Liu J.Z."/>
            <person name="Shao H.Z."/>
            <person name="Wang X."/>
            <person name="Wang C.C."/>
            <person name="Yang T.C."/>
            <person name="Huo Q.B."/>
            <person name="Li W."/>
            <person name="Chen H.Y."/>
            <person name="Chen S.E."/>
            <person name="Zhou L.G."/>
            <person name="Ni X.B."/>
            <person name="Tian J.H."/>
            <person name="Sheng Y."/>
            <person name="Liu T."/>
            <person name="Pan Y.S."/>
            <person name="Xia L.Y."/>
            <person name="Li J."/>
            <person name="Zhao F."/>
            <person name="Cao W.C."/>
        </authorList>
    </citation>
    <scope>NUCLEOTIDE SEQUENCE</scope>
    <source>
        <strain evidence="3">Rsan-2018</strain>
    </source>
</reference>
<accession>A0A9D4QE90</accession>
<dbReference type="InterPro" id="IPR036397">
    <property type="entry name" value="RNaseH_sf"/>
</dbReference>